<sequence>MPWTWSYLLATTGTLSELDPGRIARGVLRPVHRAWTALKTVEGPGPVRLRGGCSGHHKEGDNRWRLMRPGVTGDLRRLGSRFGGTSGTAPGPTLDKEDVDMGQNDVHLHNAPALPKNPTFKGSTKEERRVFMAAYNLYIGQTNALTANGVRPFIMPVRACIEPARKQRIAEWDMGKDPDDVSEGEWIAWFKQGFDVDPRALDTLKKRIKSAVVFDMSVPDADSRIGRMLDGLAAAIRRERQEWVIREVSQAIVKIITAAVKPASLHHAVTEQMALTRNKPLKKDVYRFVRWLREYAIGHERFVGYEEELKPPARPDLPKPPGSKVLGGPRGPRGDTKPLTPIPNAPAIGAPNNGCLKCKSTSHRVRECPGITPEEVKQLLRAHGSTFGRGRGEKGAPGVPGGRVATVKTNVPDAKRPELPAIVDGVLPVQASLLDSELICRWPPEAWFLRCWLREHLRRLRSWVRWNSDRTGRIAR</sequence>
<evidence type="ECO:0000313" key="3">
    <source>
        <dbReference type="Proteomes" id="UP000284702"/>
    </source>
</evidence>
<dbReference type="AlphaFoldDB" id="A0A3R7WAU3"/>
<evidence type="ECO:0000313" key="2">
    <source>
        <dbReference type="EMBL" id="RQM20866.1"/>
    </source>
</evidence>
<gene>
    <name evidence="2" type="ORF">B5M09_013382</name>
</gene>
<reference evidence="2" key="1">
    <citation type="submission" date="2018-07" db="EMBL/GenBank/DDBJ databases">
        <title>Annotation of Aphanomyces astaci genome assembly.</title>
        <authorList>
            <person name="Studholme D.J."/>
        </authorList>
    </citation>
    <scope>NUCLEOTIDE SEQUENCE [LARGE SCALE GENOMIC DNA]</scope>
    <source>
        <strain evidence="2">Pc</strain>
    </source>
</reference>
<dbReference type="Proteomes" id="UP000284702">
    <property type="component" value="Unassembled WGS sequence"/>
</dbReference>
<dbReference type="VEuPathDB" id="FungiDB:H257_07762"/>
<protein>
    <recommendedName>
        <fullName evidence="4">CCHC-type domain-containing protein</fullName>
    </recommendedName>
</protein>
<accession>A0A3R7WAU3</accession>
<organism evidence="2 3">
    <name type="scientific">Aphanomyces astaci</name>
    <name type="common">Crayfish plague agent</name>
    <dbReference type="NCBI Taxonomy" id="112090"/>
    <lineage>
        <taxon>Eukaryota</taxon>
        <taxon>Sar</taxon>
        <taxon>Stramenopiles</taxon>
        <taxon>Oomycota</taxon>
        <taxon>Saprolegniomycetes</taxon>
        <taxon>Saprolegniales</taxon>
        <taxon>Verrucalvaceae</taxon>
        <taxon>Aphanomyces</taxon>
    </lineage>
</organism>
<feature type="region of interest" description="Disordered" evidence="1">
    <location>
        <begin position="310"/>
        <end position="346"/>
    </location>
</feature>
<feature type="region of interest" description="Disordered" evidence="1">
    <location>
        <begin position="385"/>
        <end position="405"/>
    </location>
</feature>
<keyword evidence="3" id="KW-1185">Reference proteome</keyword>
<evidence type="ECO:0008006" key="4">
    <source>
        <dbReference type="Google" id="ProtNLM"/>
    </source>
</evidence>
<dbReference type="EMBL" id="MZMZ02003722">
    <property type="protein sequence ID" value="RQM20866.1"/>
    <property type="molecule type" value="Genomic_DNA"/>
</dbReference>
<dbReference type="VEuPathDB" id="FungiDB:H257_16952"/>
<evidence type="ECO:0000256" key="1">
    <source>
        <dbReference type="SAM" id="MobiDB-lite"/>
    </source>
</evidence>
<name>A0A3R7WAU3_APHAT</name>
<comment type="caution">
    <text evidence="2">The sequence shown here is derived from an EMBL/GenBank/DDBJ whole genome shotgun (WGS) entry which is preliminary data.</text>
</comment>
<proteinExistence type="predicted"/>